<dbReference type="PANTHER" id="PTHR43759:SF1">
    <property type="entry name" value="GLUCOSE IMPORT SYSTEM PERMEASE PROTEIN GLCT"/>
    <property type="match status" value="1"/>
</dbReference>
<reference evidence="7" key="1">
    <citation type="submission" date="2017-02" db="EMBL/GenBank/DDBJ databases">
        <title>Delving into the versatile metabolic prowess of the omnipresent phylum Bacteroidetes.</title>
        <authorList>
            <person name="Nobu M.K."/>
            <person name="Mei R."/>
            <person name="Narihiro T."/>
            <person name="Kuroda K."/>
            <person name="Liu W.-T."/>
        </authorList>
    </citation>
    <scope>NUCLEOTIDE SEQUENCE</scope>
    <source>
        <strain evidence="7">ADurb.Bin276</strain>
    </source>
</reference>
<evidence type="ECO:0000256" key="2">
    <source>
        <dbReference type="ARBA" id="ARBA00022692"/>
    </source>
</evidence>
<protein>
    <submittedName>
        <fullName evidence="7">Trehalose transport system permease protein SugA</fullName>
    </submittedName>
</protein>
<evidence type="ECO:0000256" key="3">
    <source>
        <dbReference type="ARBA" id="ARBA00022989"/>
    </source>
</evidence>
<dbReference type="InterPro" id="IPR052730">
    <property type="entry name" value="Sugar_ABC_transporter"/>
</dbReference>
<feature type="transmembrane region" description="Helical" evidence="5">
    <location>
        <begin position="111"/>
        <end position="131"/>
    </location>
</feature>
<dbReference type="PANTHER" id="PTHR43759">
    <property type="entry name" value="TREHALOSE TRANSPORT SYSTEM PERMEASE PROTEIN SUGA"/>
    <property type="match status" value="1"/>
</dbReference>
<organism evidence="7">
    <name type="scientific">Candidatus Atribacter allofermentans</name>
    <dbReference type="NCBI Taxonomy" id="1852833"/>
    <lineage>
        <taxon>Bacteria</taxon>
        <taxon>Pseudomonadati</taxon>
        <taxon>Atribacterota</taxon>
        <taxon>Atribacteria</taxon>
        <taxon>Atribacterales</taxon>
        <taxon>Atribacteraceae</taxon>
        <taxon>Atribacter</taxon>
    </lineage>
</organism>
<gene>
    <name evidence="7" type="primary">sugA_14</name>
    <name evidence="7" type="ORF">BWY41_02109</name>
</gene>
<evidence type="ECO:0000259" key="6">
    <source>
        <dbReference type="PROSITE" id="PS50928"/>
    </source>
</evidence>
<keyword evidence="3 5" id="KW-1133">Transmembrane helix</keyword>
<evidence type="ECO:0000256" key="4">
    <source>
        <dbReference type="ARBA" id="ARBA00023136"/>
    </source>
</evidence>
<evidence type="ECO:0000313" key="7">
    <source>
        <dbReference type="EMBL" id="OQA54389.1"/>
    </source>
</evidence>
<comment type="similarity">
    <text evidence="5">Belongs to the binding-protein-dependent transport system permease family.</text>
</comment>
<keyword evidence="5" id="KW-0813">Transport</keyword>
<dbReference type="InterPro" id="IPR035906">
    <property type="entry name" value="MetI-like_sf"/>
</dbReference>
<feature type="transmembrane region" description="Helical" evidence="5">
    <location>
        <begin position="269"/>
        <end position="287"/>
    </location>
</feature>
<proteinExistence type="inferred from homology"/>
<keyword evidence="2 5" id="KW-0812">Transmembrane</keyword>
<feature type="domain" description="ABC transmembrane type-1" evidence="6">
    <location>
        <begin position="74"/>
        <end position="286"/>
    </location>
</feature>
<feature type="transmembrane region" description="Helical" evidence="5">
    <location>
        <begin position="161"/>
        <end position="184"/>
    </location>
</feature>
<dbReference type="SUPFAM" id="SSF161098">
    <property type="entry name" value="MetI-like"/>
    <property type="match status" value="1"/>
</dbReference>
<dbReference type="PROSITE" id="PS50928">
    <property type="entry name" value="ABC_TM1"/>
    <property type="match status" value="1"/>
</dbReference>
<dbReference type="Pfam" id="PF00528">
    <property type="entry name" value="BPD_transp_1"/>
    <property type="match status" value="1"/>
</dbReference>
<dbReference type="Proteomes" id="UP000485569">
    <property type="component" value="Unassembled WGS sequence"/>
</dbReference>
<keyword evidence="4 5" id="KW-0472">Membrane</keyword>
<dbReference type="GO" id="GO:0005886">
    <property type="term" value="C:plasma membrane"/>
    <property type="evidence" value="ECO:0007669"/>
    <property type="project" value="UniProtKB-SubCell"/>
</dbReference>
<dbReference type="Gene3D" id="1.10.3720.10">
    <property type="entry name" value="MetI-like"/>
    <property type="match status" value="1"/>
</dbReference>
<name>A0A1V5SIK9_9BACT</name>
<feature type="transmembrane region" description="Helical" evidence="5">
    <location>
        <begin position="76"/>
        <end position="99"/>
    </location>
</feature>
<dbReference type="InterPro" id="IPR000515">
    <property type="entry name" value="MetI-like"/>
</dbReference>
<dbReference type="CDD" id="cd06261">
    <property type="entry name" value="TM_PBP2"/>
    <property type="match status" value="1"/>
</dbReference>
<comment type="caution">
    <text evidence="7">The sequence shown here is derived from an EMBL/GenBank/DDBJ whole genome shotgun (WGS) entry which is preliminary data.</text>
</comment>
<feature type="transmembrane region" description="Helical" evidence="5">
    <location>
        <begin position="204"/>
        <end position="224"/>
    </location>
</feature>
<evidence type="ECO:0000256" key="1">
    <source>
        <dbReference type="ARBA" id="ARBA00004651"/>
    </source>
</evidence>
<accession>A0A1V5SIK9</accession>
<dbReference type="AlphaFoldDB" id="A0A1V5SIK9"/>
<feature type="transmembrane region" description="Helical" evidence="5">
    <location>
        <begin position="17"/>
        <end position="37"/>
    </location>
</feature>
<dbReference type="GO" id="GO:0055085">
    <property type="term" value="P:transmembrane transport"/>
    <property type="evidence" value="ECO:0007669"/>
    <property type="project" value="InterPro"/>
</dbReference>
<comment type="subcellular location">
    <subcellularLocation>
        <location evidence="1 5">Cell membrane</location>
        <topology evidence="1 5">Multi-pass membrane protein</topology>
    </subcellularLocation>
</comment>
<evidence type="ECO:0000256" key="5">
    <source>
        <dbReference type="RuleBase" id="RU363032"/>
    </source>
</evidence>
<dbReference type="EMBL" id="MWBQ01000215">
    <property type="protein sequence ID" value="OQA54389.1"/>
    <property type="molecule type" value="Genomic_DNA"/>
</dbReference>
<sequence>MINPFGIKESFWSRRKAFLLFLPAFIITVGILVPFGYSVVMSFTDFNLTSGTSNFIGFGNYLKMTKDSEFWNSLKVTLLFTLGAVLFEVGIGFVAAYLLNLGLLGQKLWRTLFLLPVMLPPTVAAIMWKLMMAPIQGVFNYLLQLVGLPVSEWLGSSSTALISVILIDAYVFIPFVGMIFLAGIQNLPKEPYEAAAVDGVSSWFTFRKLTIPLLKPVILIVLLFRIMDCLKHFDIIYAATKGGPASATMTLSVQSYYHSFRWTNMGYSFAHLVVLWAIVYALSYLLVEKWKKAVREVHGG</sequence>